<keyword evidence="2 5" id="KW-0812">Transmembrane</keyword>
<gene>
    <name evidence="7" type="ORF">BN860_00144g</name>
</gene>
<keyword evidence="3 5" id="KW-1133">Transmembrane helix</keyword>
<dbReference type="EMBL" id="HG316458">
    <property type="protein sequence ID" value="CDF89720.1"/>
    <property type="molecule type" value="Genomic_DNA"/>
</dbReference>
<evidence type="ECO:0000256" key="1">
    <source>
        <dbReference type="ARBA" id="ARBA00004141"/>
    </source>
</evidence>
<feature type="transmembrane region" description="Helical" evidence="5">
    <location>
        <begin position="337"/>
        <end position="356"/>
    </location>
</feature>
<dbReference type="OrthoDB" id="3357846at2759"/>
<dbReference type="PANTHER" id="PTHR23502:SF23">
    <property type="entry name" value="FLUCONAZOLE RESISTANCE PROTEIN 1"/>
    <property type="match status" value="1"/>
</dbReference>
<feature type="transmembrane region" description="Helical" evidence="5">
    <location>
        <begin position="376"/>
        <end position="401"/>
    </location>
</feature>
<feature type="transmembrane region" description="Helical" evidence="5">
    <location>
        <begin position="101"/>
        <end position="121"/>
    </location>
</feature>
<dbReference type="GO" id="GO:0005886">
    <property type="term" value="C:plasma membrane"/>
    <property type="evidence" value="ECO:0007669"/>
    <property type="project" value="UniProtKB-ARBA"/>
</dbReference>
<comment type="subcellular location">
    <subcellularLocation>
        <location evidence="1">Membrane</location>
        <topology evidence="1">Multi-pass membrane protein</topology>
    </subcellularLocation>
</comment>
<dbReference type="PANTHER" id="PTHR23502">
    <property type="entry name" value="MAJOR FACILITATOR SUPERFAMILY"/>
    <property type="match status" value="1"/>
</dbReference>
<feature type="transmembrane region" description="Helical" evidence="5">
    <location>
        <begin position="171"/>
        <end position="190"/>
    </location>
</feature>
<feature type="domain" description="Major facilitator superfamily (MFS) profile" evidence="6">
    <location>
        <begin position="103"/>
        <end position="537"/>
    </location>
</feature>
<dbReference type="FunFam" id="1.20.1250.20:FF:000011">
    <property type="entry name" value="MFS multidrug transporter, putative"/>
    <property type="match status" value="1"/>
</dbReference>
<protein>
    <submittedName>
        <fullName evidence="7">ZYBA0S05-00144g1_1</fullName>
    </submittedName>
</protein>
<feature type="transmembrane region" description="Helical" evidence="5">
    <location>
        <begin position="440"/>
        <end position="465"/>
    </location>
</feature>
<keyword evidence="4 5" id="KW-0472">Membrane</keyword>
<accession>A0A8J2T7S3</accession>
<reference evidence="8" key="1">
    <citation type="journal article" date="2013" name="Genome Announc.">
        <title>Genome sequence of the food spoilage yeast Zygosaccharomyces bailii CLIB 213(T).</title>
        <authorList>
            <person name="Galeote V."/>
            <person name="Bigey F."/>
            <person name="Devillers H."/>
            <person name="Neuveglise C."/>
            <person name="Dequin S."/>
        </authorList>
    </citation>
    <scope>NUCLEOTIDE SEQUENCE [LARGE SCALE GENOMIC DNA]</scope>
    <source>
        <strain evidence="8">CLIB 213 / ATCC 58445 / CBS 680 / CCRC 21525 / NBRC 1098 / NCYC 1416 / NRRL Y-2227</strain>
    </source>
</reference>
<dbReference type="GO" id="GO:1990961">
    <property type="term" value="P:xenobiotic detoxification by transmembrane export across the plasma membrane"/>
    <property type="evidence" value="ECO:0007669"/>
    <property type="project" value="TreeGrafter"/>
</dbReference>
<dbReference type="Gene3D" id="1.20.1250.20">
    <property type="entry name" value="MFS general substrate transporter like domains"/>
    <property type="match status" value="1"/>
</dbReference>
<dbReference type="Pfam" id="PF07690">
    <property type="entry name" value="MFS_1"/>
    <property type="match status" value="1"/>
</dbReference>
<proteinExistence type="predicted"/>
<dbReference type="Proteomes" id="UP000019375">
    <property type="component" value="Unassembled WGS sequence"/>
</dbReference>
<sequence>MYVDTFRNTFAVDILEHFILVQVTQEINSRCSSESASVNSSKHDLEALKSCDSDILQMADDPSAANKEKEEVSGNKDPFLVEFSGAEDPELPVNWSFAKKALVVFEVMILTAVTYMGSSIYTPGQEAIQKQFGVGHVVGTLNLSMYVLGYGLGPMVFSPLSEFAIFGRQQLYILTIFLYCMLQVGCALVNNIAGLVILRFITGILCSPSLATGAASVSEVVHPQFVPIMIGLWSIGAVAAPATGPIIGAAMFVAKGWRFMFWILMWLSAATFVFLVLFFPETSMDNILYRRCMRIRKITGDERYYTVKAKEEAKLTTRDLAAMALWRPFEIILKEPIVVALDAYIALGYGTFYLFFEAFPIVFVEVHHFTVIQLGLAYLGFSVGSLLAFMISLSFFTLYLPPIVKRGKFTPEILLKLSMWVCWCGPLALFLFGWTASIHWILPIIAELFFVLFLFNLFQAVFAYLATSYPKYVASVFAGNGLFRASFACAFPLFGRAMYDNLAIDGYPVSWGSSIVGFTTVALASIPFILYKAGPCLRSKSSFSA</sequence>
<feature type="transmembrane region" description="Helical" evidence="5">
    <location>
        <begin position="141"/>
        <end position="159"/>
    </location>
</feature>
<name>A0A8J2T7S3_ZYGB2</name>
<evidence type="ECO:0000256" key="5">
    <source>
        <dbReference type="SAM" id="Phobius"/>
    </source>
</evidence>
<evidence type="ECO:0000256" key="3">
    <source>
        <dbReference type="ARBA" id="ARBA00022989"/>
    </source>
</evidence>
<evidence type="ECO:0000259" key="6">
    <source>
        <dbReference type="PROSITE" id="PS50850"/>
    </source>
</evidence>
<evidence type="ECO:0000313" key="7">
    <source>
        <dbReference type="EMBL" id="CDF89720.1"/>
    </source>
</evidence>
<feature type="transmembrane region" description="Helical" evidence="5">
    <location>
        <begin position="514"/>
        <end position="531"/>
    </location>
</feature>
<keyword evidence="8" id="KW-1185">Reference proteome</keyword>
<feature type="transmembrane region" description="Helical" evidence="5">
    <location>
        <begin position="230"/>
        <end position="253"/>
    </location>
</feature>
<dbReference type="InterPro" id="IPR020846">
    <property type="entry name" value="MFS_dom"/>
</dbReference>
<dbReference type="CDD" id="cd17323">
    <property type="entry name" value="MFS_Tpo1_MDR_like"/>
    <property type="match status" value="1"/>
</dbReference>
<dbReference type="SUPFAM" id="SSF103473">
    <property type="entry name" value="MFS general substrate transporter"/>
    <property type="match status" value="1"/>
</dbReference>
<dbReference type="InterPro" id="IPR036259">
    <property type="entry name" value="MFS_trans_sf"/>
</dbReference>
<evidence type="ECO:0000256" key="2">
    <source>
        <dbReference type="ARBA" id="ARBA00022692"/>
    </source>
</evidence>
<dbReference type="InterPro" id="IPR011701">
    <property type="entry name" value="MFS"/>
</dbReference>
<feature type="transmembrane region" description="Helical" evidence="5">
    <location>
        <begin position="413"/>
        <end position="434"/>
    </location>
</feature>
<feature type="transmembrane region" description="Helical" evidence="5">
    <location>
        <begin position="472"/>
        <end position="494"/>
    </location>
</feature>
<dbReference type="AlphaFoldDB" id="A0A8J2T7S3"/>
<evidence type="ECO:0000256" key="4">
    <source>
        <dbReference type="ARBA" id="ARBA00023136"/>
    </source>
</evidence>
<dbReference type="PROSITE" id="PS50850">
    <property type="entry name" value="MFS"/>
    <property type="match status" value="1"/>
</dbReference>
<evidence type="ECO:0000313" key="8">
    <source>
        <dbReference type="Proteomes" id="UP000019375"/>
    </source>
</evidence>
<organism evidence="7 8">
    <name type="scientific">Zygosaccharomyces bailii (strain CLIB 213 / ATCC 58445 / CBS 680 / BCRC 21525 / NBRC 1098 / NCYC 1416 / NRRL Y-2227)</name>
    <dbReference type="NCBI Taxonomy" id="1333698"/>
    <lineage>
        <taxon>Eukaryota</taxon>
        <taxon>Fungi</taxon>
        <taxon>Dikarya</taxon>
        <taxon>Ascomycota</taxon>
        <taxon>Saccharomycotina</taxon>
        <taxon>Saccharomycetes</taxon>
        <taxon>Saccharomycetales</taxon>
        <taxon>Saccharomycetaceae</taxon>
        <taxon>Zygosaccharomyces</taxon>
    </lineage>
</organism>
<feature type="transmembrane region" description="Helical" evidence="5">
    <location>
        <begin position="259"/>
        <end position="280"/>
    </location>
</feature>
<dbReference type="GO" id="GO:0015244">
    <property type="term" value="F:fluconazole transmembrane transporter activity"/>
    <property type="evidence" value="ECO:0007669"/>
    <property type="project" value="TreeGrafter"/>
</dbReference>